<organism evidence="6 7">
    <name type="scientific">Methanolacinia petrolearia (strain DSM 11571 / OCM 486 / SEBR 4847)</name>
    <name type="common">Methanoplanus petrolearius</name>
    <dbReference type="NCBI Taxonomy" id="679926"/>
    <lineage>
        <taxon>Archaea</taxon>
        <taxon>Methanobacteriati</taxon>
        <taxon>Methanobacteriota</taxon>
        <taxon>Stenosarchaea group</taxon>
        <taxon>Methanomicrobia</taxon>
        <taxon>Methanomicrobiales</taxon>
        <taxon>Methanomicrobiaceae</taxon>
        <taxon>Methanolacinia</taxon>
    </lineage>
</organism>
<evidence type="ECO:0000313" key="6">
    <source>
        <dbReference type="EMBL" id="ADN36585.1"/>
    </source>
</evidence>
<evidence type="ECO:0000256" key="4">
    <source>
        <dbReference type="ARBA" id="ARBA00023014"/>
    </source>
</evidence>
<evidence type="ECO:0000256" key="3">
    <source>
        <dbReference type="ARBA" id="ARBA00023004"/>
    </source>
</evidence>
<dbReference type="PANTHER" id="PTHR11228">
    <property type="entry name" value="RADICAL SAM DOMAIN PROTEIN"/>
    <property type="match status" value="1"/>
</dbReference>
<keyword evidence="1" id="KW-0949">S-adenosyl-L-methionine</keyword>
<dbReference type="InterPro" id="IPR050377">
    <property type="entry name" value="Radical_SAM_PqqE_MftC-like"/>
</dbReference>
<evidence type="ECO:0000256" key="2">
    <source>
        <dbReference type="ARBA" id="ARBA00022723"/>
    </source>
</evidence>
<dbReference type="InterPro" id="IPR007197">
    <property type="entry name" value="rSAM"/>
</dbReference>
<dbReference type="Proteomes" id="UP000006565">
    <property type="component" value="Chromosome"/>
</dbReference>
<dbReference type="GO" id="GO:0051536">
    <property type="term" value="F:iron-sulfur cluster binding"/>
    <property type="evidence" value="ECO:0007669"/>
    <property type="project" value="UniProtKB-KW"/>
</dbReference>
<protein>
    <submittedName>
        <fullName evidence="6">Radical SAM domain protein</fullName>
    </submittedName>
</protein>
<dbReference type="SFLD" id="SFLDS00029">
    <property type="entry name" value="Radical_SAM"/>
    <property type="match status" value="1"/>
</dbReference>
<dbReference type="eggNOG" id="arCOG00938">
    <property type="taxonomic scope" value="Archaea"/>
</dbReference>
<dbReference type="EMBL" id="CP002117">
    <property type="protein sequence ID" value="ADN36585.1"/>
    <property type="molecule type" value="Genomic_DNA"/>
</dbReference>
<keyword evidence="7" id="KW-1185">Reference proteome</keyword>
<evidence type="ECO:0000259" key="5">
    <source>
        <dbReference type="PROSITE" id="PS51918"/>
    </source>
</evidence>
<keyword evidence="4" id="KW-0411">Iron-sulfur</keyword>
<sequence>MENCRGLIRKNIASSCFFRSSVEPPFRKALIRITDICNARCVHCFTSADNQGETMTLEDFQDFVVPRLKQCRVSRVTLTGGEPFLHPNIIDFVKLLSNADISVGICTNATVITTDQIQALSHERNVHINVSLHGFSSESHDKFMKKRGAFDKCISTIKQLSECGLLQGFLVTPNTFANVEEYEKLCEFAILNNAKFVLMNPVSPMGRGVIGVANYATSEDTLRSIQSSTLKYSNKIEVIYIRFPNNEFPLGSCEAGNIFYVFANGNVAVCAYLVFAADTPNSQYNPAEFIIGNIVKDADFPQKIDKYGFQHRYAFGNNDLCKKCDKNIICGKGCPSAVVYSGKVIGDIDSEVCPEIRKGIDI</sequence>
<dbReference type="OrthoDB" id="5620at2157"/>
<dbReference type="CDD" id="cd01335">
    <property type="entry name" value="Radical_SAM"/>
    <property type="match status" value="1"/>
</dbReference>
<dbReference type="HOGENOM" id="CLU_009273_4_2_2"/>
<dbReference type="KEGG" id="mpi:Mpet_1833"/>
<evidence type="ECO:0000313" key="7">
    <source>
        <dbReference type="Proteomes" id="UP000006565"/>
    </source>
</evidence>
<proteinExistence type="predicted"/>
<dbReference type="SUPFAM" id="SSF102114">
    <property type="entry name" value="Radical SAM enzymes"/>
    <property type="match status" value="1"/>
</dbReference>
<dbReference type="GO" id="GO:0003824">
    <property type="term" value="F:catalytic activity"/>
    <property type="evidence" value="ECO:0007669"/>
    <property type="project" value="InterPro"/>
</dbReference>
<dbReference type="InterPro" id="IPR013785">
    <property type="entry name" value="Aldolase_TIM"/>
</dbReference>
<feature type="domain" description="Radical SAM core" evidence="5">
    <location>
        <begin position="23"/>
        <end position="242"/>
    </location>
</feature>
<dbReference type="PANTHER" id="PTHR11228:SF7">
    <property type="entry name" value="PQQA PEPTIDE CYCLASE"/>
    <property type="match status" value="1"/>
</dbReference>
<gene>
    <name evidence="6" type="ordered locus">Mpet_1833</name>
</gene>
<dbReference type="SFLD" id="SFLDG01386">
    <property type="entry name" value="main_SPASM_domain-containing"/>
    <property type="match status" value="1"/>
</dbReference>
<dbReference type="STRING" id="679926.Mpet_1833"/>
<dbReference type="InterPro" id="IPR058240">
    <property type="entry name" value="rSAM_sf"/>
</dbReference>
<dbReference type="Pfam" id="PF04055">
    <property type="entry name" value="Radical_SAM"/>
    <property type="match status" value="1"/>
</dbReference>
<dbReference type="PROSITE" id="PS51918">
    <property type="entry name" value="RADICAL_SAM"/>
    <property type="match status" value="1"/>
</dbReference>
<evidence type="ECO:0000256" key="1">
    <source>
        <dbReference type="ARBA" id="ARBA00022691"/>
    </source>
</evidence>
<dbReference type="SMART" id="SM00729">
    <property type="entry name" value="Elp3"/>
    <property type="match status" value="1"/>
</dbReference>
<dbReference type="GO" id="GO:0046872">
    <property type="term" value="F:metal ion binding"/>
    <property type="evidence" value="ECO:0007669"/>
    <property type="project" value="UniProtKB-KW"/>
</dbReference>
<name>E1RIC0_METP4</name>
<dbReference type="SFLD" id="SFLDG01067">
    <property type="entry name" value="SPASM/twitch_domain_containing"/>
    <property type="match status" value="1"/>
</dbReference>
<dbReference type="Gene3D" id="3.20.20.70">
    <property type="entry name" value="Aldolase class I"/>
    <property type="match status" value="1"/>
</dbReference>
<dbReference type="InterPro" id="IPR006638">
    <property type="entry name" value="Elp3/MiaA/NifB-like_rSAM"/>
</dbReference>
<keyword evidence="2" id="KW-0479">Metal-binding</keyword>
<accession>E1RIC0</accession>
<dbReference type="AlphaFoldDB" id="E1RIC0"/>
<keyword evidence="3" id="KW-0408">Iron</keyword>
<dbReference type="GeneID" id="32160212"/>
<reference evidence="6 7" key="1">
    <citation type="journal article" date="2010" name="Stand. Genomic Sci.">
        <title>Complete genome sequence of Methanoplanus petrolearius type strain (SEBR 4847).</title>
        <authorList>
            <person name="Brambilla E."/>
            <person name="Djao O.D."/>
            <person name="Daligault H."/>
            <person name="Lapidus A."/>
            <person name="Lucas S."/>
            <person name="Hammon N."/>
            <person name="Nolan M."/>
            <person name="Tice H."/>
            <person name="Cheng J.F."/>
            <person name="Han C."/>
            <person name="Tapia R."/>
            <person name="Goodwin L."/>
            <person name="Pitluck S."/>
            <person name="Liolios K."/>
            <person name="Ivanova N."/>
            <person name="Mavromatis K."/>
            <person name="Mikhailova N."/>
            <person name="Pati A."/>
            <person name="Chen A."/>
            <person name="Palaniappan K."/>
            <person name="Land M."/>
            <person name="Hauser L."/>
            <person name="Chang Y.J."/>
            <person name="Jeffries C.D."/>
            <person name="Rohde M."/>
            <person name="Spring S."/>
            <person name="Sikorski J."/>
            <person name="Goker M."/>
            <person name="Woyke T."/>
            <person name="Bristow J."/>
            <person name="Eisen J.A."/>
            <person name="Markowitz V."/>
            <person name="Hugenholtz P."/>
            <person name="Kyrpides N.C."/>
            <person name="Klenk H.P."/>
        </authorList>
    </citation>
    <scope>NUCLEOTIDE SEQUENCE [LARGE SCALE GENOMIC DNA]</scope>
    <source>
        <strain evidence="7">DSM 11571 / OCM 486 / SEBR 4847</strain>
    </source>
</reference>
<dbReference type="RefSeq" id="WP_013329762.1">
    <property type="nucleotide sequence ID" value="NC_014507.1"/>
</dbReference>